<dbReference type="PANTHER" id="PTHR46401:SF2">
    <property type="entry name" value="GLYCOSYLTRANSFERASE WBBK-RELATED"/>
    <property type="match status" value="1"/>
</dbReference>
<dbReference type="AlphaFoldDB" id="A0A2M8EMV9"/>
<accession>A0A2M8EMV9</accession>
<protein>
    <recommendedName>
        <fullName evidence="2">Glycosyl transferase family 1 domain-containing protein</fullName>
    </recommendedName>
</protein>
<gene>
    <name evidence="3" type="ORF">CO058_00085</name>
</gene>
<evidence type="ECO:0000313" key="3">
    <source>
        <dbReference type="EMBL" id="PJC24084.1"/>
    </source>
</evidence>
<evidence type="ECO:0000313" key="4">
    <source>
        <dbReference type="Proteomes" id="UP000229756"/>
    </source>
</evidence>
<dbReference type="EMBL" id="PFSJ01000001">
    <property type="protein sequence ID" value="PJC24084.1"/>
    <property type="molecule type" value="Genomic_DNA"/>
</dbReference>
<dbReference type="Gene3D" id="3.40.50.2000">
    <property type="entry name" value="Glycogen Phosphorylase B"/>
    <property type="match status" value="2"/>
</dbReference>
<organism evidence="3 4">
    <name type="scientific">candidate division WWE3 bacterium CG_4_9_14_0_2_um_filter_35_11</name>
    <dbReference type="NCBI Taxonomy" id="1975077"/>
    <lineage>
        <taxon>Bacteria</taxon>
        <taxon>Katanobacteria</taxon>
    </lineage>
</organism>
<name>A0A2M8EMV9_UNCKA</name>
<feature type="domain" description="Glycosyl transferase family 1" evidence="2">
    <location>
        <begin position="82"/>
        <end position="223"/>
    </location>
</feature>
<comment type="caution">
    <text evidence="3">The sequence shown here is derived from an EMBL/GenBank/DDBJ whole genome shotgun (WGS) entry which is preliminary data.</text>
</comment>
<dbReference type="SUPFAM" id="SSF53756">
    <property type="entry name" value="UDP-Glycosyltransferase/glycogen phosphorylase"/>
    <property type="match status" value="1"/>
</dbReference>
<feature type="non-terminal residue" evidence="3">
    <location>
        <position position="1"/>
    </location>
</feature>
<evidence type="ECO:0000256" key="1">
    <source>
        <dbReference type="ARBA" id="ARBA00022679"/>
    </source>
</evidence>
<dbReference type="Proteomes" id="UP000229756">
    <property type="component" value="Unassembled WGS sequence"/>
</dbReference>
<dbReference type="GO" id="GO:0009103">
    <property type="term" value="P:lipopolysaccharide biosynthetic process"/>
    <property type="evidence" value="ECO:0007669"/>
    <property type="project" value="TreeGrafter"/>
</dbReference>
<keyword evidence="1" id="KW-0808">Transferase</keyword>
<proteinExistence type="predicted"/>
<dbReference type="GO" id="GO:0016757">
    <property type="term" value="F:glycosyltransferase activity"/>
    <property type="evidence" value="ECO:0007669"/>
    <property type="project" value="InterPro"/>
</dbReference>
<dbReference type="PANTHER" id="PTHR46401">
    <property type="entry name" value="GLYCOSYLTRANSFERASE WBBK-RELATED"/>
    <property type="match status" value="1"/>
</dbReference>
<reference evidence="4" key="1">
    <citation type="submission" date="2017-09" db="EMBL/GenBank/DDBJ databases">
        <title>Depth-based differentiation of microbial function through sediment-hosted aquifers and enrichment of novel symbionts in the deep terrestrial subsurface.</title>
        <authorList>
            <person name="Probst A.J."/>
            <person name="Ladd B."/>
            <person name="Jarett J.K."/>
            <person name="Geller-Mcgrath D.E."/>
            <person name="Sieber C.M.K."/>
            <person name="Emerson J.B."/>
            <person name="Anantharaman K."/>
            <person name="Thomas B.C."/>
            <person name="Malmstrom R."/>
            <person name="Stieglmeier M."/>
            <person name="Klingl A."/>
            <person name="Woyke T."/>
            <person name="Ryan C.M."/>
            <person name="Banfield J.F."/>
        </authorList>
    </citation>
    <scope>NUCLEOTIDE SEQUENCE [LARGE SCALE GENOMIC DNA]</scope>
</reference>
<sequence>NIKLYVADILGYDWIKYFHFAGIFGYIVEKLTLLNKWAQFITISESSRQKLIKSGIPEKMIKIIRPKNQALTVKGYDKKSKIPRQILMVGRLVNYKNVDIGIKIFSDLKVKTTKQLSLIIIGDGPERDNLRKLINNLSQSQSIKILSNVSNAELEKYYQSSSVFLHLSKIEGYGLAVREALSYGCTTIVLKLPVFEELENPTNQDFFAGNNESEIHNLLVKVLNAKS</sequence>
<dbReference type="InterPro" id="IPR001296">
    <property type="entry name" value="Glyco_trans_1"/>
</dbReference>
<dbReference type="Pfam" id="PF00534">
    <property type="entry name" value="Glycos_transf_1"/>
    <property type="match status" value="1"/>
</dbReference>
<evidence type="ECO:0000259" key="2">
    <source>
        <dbReference type="Pfam" id="PF00534"/>
    </source>
</evidence>